<comment type="caution">
    <text evidence="2">The sequence shown here is derived from an EMBL/GenBank/DDBJ whole genome shotgun (WGS) entry which is preliminary data.</text>
</comment>
<gene>
    <name evidence="2" type="ORF">DOO78_05585</name>
</gene>
<feature type="compositionally biased region" description="Low complexity" evidence="1">
    <location>
        <begin position="214"/>
        <end position="246"/>
    </location>
</feature>
<dbReference type="OrthoDB" id="7282532at2"/>
<feature type="region of interest" description="Disordered" evidence="1">
    <location>
        <begin position="208"/>
        <end position="262"/>
    </location>
</feature>
<reference evidence="3" key="1">
    <citation type="submission" date="2018-06" db="EMBL/GenBank/DDBJ databases">
        <authorList>
            <person name="Khan S.A."/>
        </authorList>
    </citation>
    <scope>NUCLEOTIDE SEQUENCE [LARGE SCALE GENOMIC DNA]</scope>
    <source>
        <strain evidence="3">DB-1506</strain>
    </source>
</reference>
<dbReference type="AlphaFoldDB" id="A0A327MCG7"/>
<protein>
    <submittedName>
        <fullName evidence="2">Uncharacterized protein</fullName>
    </submittedName>
</protein>
<accession>A0A327MCG7</accession>
<dbReference type="RefSeq" id="WP_111468764.1">
    <property type="nucleotide sequence ID" value="NZ_QLIX01000003.1"/>
</dbReference>
<sequence length="392" mass="40165">MNKETELHPTGAMPQPPTDDAALLGALPKGWVMLGRCRAGLAKSAYPTGCWALAHPTSGIALLDIAPNVTPSAEARLRQALGAAYFWPAFPGYLPVWHGRIESAASRSLPGRMAQGFAELPPLTVPGKGAWIAAARAALADDPAWMVPGAAPCGRRPKAMIEPPFDLDDPPPERPPLWRGRFGMGLALLGTFTIGVVSGVILLSGATSDPAPQPVASVAQPPQAAPTSLAAASLSSDPAPGPAERGPVPPPQRPTQTSAAAAVAALAAELEATLAAARASAASPLVSETPPPADAPAERPAMAEKPAAPVEDGASAAPLAIVPASLPIPPPVPGAPPAARQRPQPQPQKVSNRPPPERIDRTCAAAVFRFQQGLPLTQAESGYLRNGCATRR</sequence>
<feature type="region of interest" description="Disordered" evidence="1">
    <location>
        <begin position="281"/>
        <end position="313"/>
    </location>
</feature>
<feature type="compositionally biased region" description="Pro residues" evidence="1">
    <location>
        <begin position="326"/>
        <end position="336"/>
    </location>
</feature>
<keyword evidence="3" id="KW-1185">Reference proteome</keyword>
<name>A0A327MCG7_9PROT</name>
<evidence type="ECO:0000313" key="2">
    <source>
        <dbReference type="EMBL" id="RAI59733.1"/>
    </source>
</evidence>
<proteinExistence type="predicted"/>
<evidence type="ECO:0000313" key="3">
    <source>
        <dbReference type="Proteomes" id="UP000249065"/>
    </source>
</evidence>
<evidence type="ECO:0000256" key="1">
    <source>
        <dbReference type="SAM" id="MobiDB-lite"/>
    </source>
</evidence>
<dbReference type="Proteomes" id="UP000249065">
    <property type="component" value="Unassembled WGS sequence"/>
</dbReference>
<organism evidence="2 3">
    <name type="scientific">Roseicella frigidaeris</name>
    <dbReference type="NCBI Taxonomy" id="2230885"/>
    <lineage>
        <taxon>Bacteria</taxon>
        <taxon>Pseudomonadati</taxon>
        <taxon>Pseudomonadota</taxon>
        <taxon>Alphaproteobacteria</taxon>
        <taxon>Acetobacterales</taxon>
        <taxon>Roseomonadaceae</taxon>
        <taxon>Roseicella</taxon>
    </lineage>
</organism>
<dbReference type="EMBL" id="QLIX01000003">
    <property type="protein sequence ID" value="RAI59733.1"/>
    <property type="molecule type" value="Genomic_DNA"/>
</dbReference>
<feature type="region of interest" description="Disordered" evidence="1">
    <location>
        <begin position="325"/>
        <end position="361"/>
    </location>
</feature>